<proteinExistence type="predicted"/>
<gene>
    <name evidence="1" type="ORF">E5329_25580</name>
</gene>
<protein>
    <submittedName>
        <fullName evidence="1">Septation protein spoVG</fullName>
    </submittedName>
</protein>
<dbReference type="EMBL" id="SRYA01000098">
    <property type="protein sequence ID" value="TGY88683.1"/>
    <property type="molecule type" value="Genomic_DNA"/>
</dbReference>
<keyword evidence="2" id="KW-1185">Reference proteome</keyword>
<evidence type="ECO:0000313" key="1">
    <source>
        <dbReference type="EMBL" id="TGY88683.1"/>
    </source>
</evidence>
<sequence length="222" mass="25111">MEYSIQLNAVNNPEKSVRAFATVVFGDSFKVTNVAVLEGSKGNFVSMPSFRTKERDEYNNPVYKDVCNPITKEFREELYGDILKLYEEMEQTGQAEVKMEADEPDEPEFTVRVTPFEREGSNMVGLANIVLNDSFAVGNVSVVQGKNGMFVAMPSYKAGSKYRDVCFPITKEFREKVNNAVLETYQQAKEQAMQEGQERASQQMQTDDRGFMKASGEPLPFR</sequence>
<accession>A0AC61RQ41</accession>
<comment type="caution">
    <text evidence="1">The sequence shown here is derived from an EMBL/GenBank/DDBJ whole genome shotgun (WGS) entry which is preliminary data.</text>
</comment>
<organism evidence="1 2">
    <name type="scientific">Petralouisia muris</name>
    <dbReference type="NCBI Taxonomy" id="3032872"/>
    <lineage>
        <taxon>Bacteria</taxon>
        <taxon>Bacillati</taxon>
        <taxon>Bacillota</taxon>
        <taxon>Clostridia</taxon>
        <taxon>Lachnospirales</taxon>
        <taxon>Lachnospiraceae</taxon>
        <taxon>Petralouisia</taxon>
    </lineage>
</organism>
<dbReference type="Proteomes" id="UP000304953">
    <property type="component" value="Unassembled WGS sequence"/>
</dbReference>
<reference evidence="1" key="1">
    <citation type="submission" date="2019-04" db="EMBL/GenBank/DDBJ databases">
        <title>Microbes associate with the intestines of laboratory mice.</title>
        <authorList>
            <person name="Navarre W."/>
            <person name="Wong E."/>
            <person name="Huang K."/>
            <person name="Tropini C."/>
            <person name="Ng K."/>
            <person name="Yu B."/>
        </authorList>
    </citation>
    <scope>NUCLEOTIDE SEQUENCE</scope>
    <source>
        <strain evidence="1">NM01_1-7b</strain>
    </source>
</reference>
<evidence type="ECO:0000313" key="2">
    <source>
        <dbReference type="Proteomes" id="UP000304953"/>
    </source>
</evidence>
<name>A0AC61RQ41_9FIRM</name>